<feature type="transmembrane region" description="Helical" evidence="5">
    <location>
        <begin position="147"/>
        <end position="168"/>
    </location>
</feature>
<evidence type="ECO:0000256" key="4">
    <source>
        <dbReference type="ARBA" id="ARBA00023136"/>
    </source>
</evidence>
<feature type="transmembrane region" description="Helical" evidence="5">
    <location>
        <begin position="343"/>
        <end position="359"/>
    </location>
</feature>
<dbReference type="NCBIfam" id="TIGR00803">
    <property type="entry name" value="nst"/>
    <property type="match status" value="1"/>
</dbReference>
<keyword evidence="7" id="KW-1185">Reference proteome</keyword>
<evidence type="ECO:0000256" key="3">
    <source>
        <dbReference type="ARBA" id="ARBA00022989"/>
    </source>
</evidence>
<feature type="transmembrane region" description="Helical" evidence="5">
    <location>
        <begin position="205"/>
        <end position="225"/>
    </location>
</feature>
<dbReference type="InterPro" id="IPR037185">
    <property type="entry name" value="EmrE-like"/>
</dbReference>
<evidence type="ECO:0000256" key="5">
    <source>
        <dbReference type="SAM" id="Phobius"/>
    </source>
</evidence>
<comment type="caution">
    <text evidence="6">The sequence shown here is derived from an EMBL/GenBank/DDBJ whole genome shotgun (WGS) entry which is preliminary data.</text>
</comment>
<name>A0ABR1FS85_AURAN</name>
<dbReference type="PANTHER" id="PTHR10231">
    <property type="entry name" value="NUCLEOTIDE-SUGAR TRANSMEMBRANE TRANSPORTER"/>
    <property type="match status" value="1"/>
</dbReference>
<reference evidence="6 7" key="1">
    <citation type="submission" date="2024-03" db="EMBL/GenBank/DDBJ databases">
        <title>Aureococcus anophagefferens CCMP1851 and Kratosvirus quantuckense: Draft genome of a second virus-susceptible host strain in the model system.</title>
        <authorList>
            <person name="Chase E."/>
            <person name="Truchon A.R."/>
            <person name="Schepens W."/>
            <person name="Wilhelm S.W."/>
        </authorList>
    </citation>
    <scope>NUCLEOTIDE SEQUENCE [LARGE SCALE GENOMIC DNA]</scope>
    <source>
        <strain evidence="6 7">CCMP1851</strain>
    </source>
</reference>
<protein>
    <submittedName>
        <fullName evidence="6">Pyrimidine nucleotide-sugar transmembrane transporter</fullName>
    </submittedName>
</protein>
<gene>
    <name evidence="6" type="ORF">SO694_00096015</name>
</gene>
<accession>A0ABR1FS85</accession>
<comment type="subcellular location">
    <subcellularLocation>
        <location evidence="1">Membrane</location>
        <topology evidence="1">Multi-pass membrane protein</topology>
    </subcellularLocation>
</comment>
<feature type="transmembrane region" description="Helical" evidence="5">
    <location>
        <begin position="175"/>
        <end position="193"/>
    </location>
</feature>
<evidence type="ECO:0000313" key="7">
    <source>
        <dbReference type="Proteomes" id="UP001363151"/>
    </source>
</evidence>
<keyword evidence="4 5" id="KW-0472">Membrane</keyword>
<evidence type="ECO:0000256" key="2">
    <source>
        <dbReference type="ARBA" id="ARBA00022692"/>
    </source>
</evidence>
<keyword evidence="2 5" id="KW-0812">Transmembrane</keyword>
<evidence type="ECO:0000313" key="6">
    <source>
        <dbReference type="EMBL" id="KAK7237315.1"/>
    </source>
</evidence>
<dbReference type="EMBL" id="JBBJCI010000252">
    <property type="protein sequence ID" value="KAK7237315.1"/>
    <property type="molecule type" value="Genomic_DNA"/>
</dbReference>
<organism evidence="6 7">
    <name type="scientific">Aureococcus anophagefferens</name>
    <name type="common">Harmful bloom alga</name>
    <dbReference type="NCBI Taxonomy" id="44056"/>
    <lineage>
        <taxon>Eukaryota</taxon>
        <taxon>Sar</taxon>
        <taxon>Stramenopiles</taxon>
        <taxon>Ochrophyta</taxon>
        <taxon>Pelagophyceae</taxon>
        <taxon>Pelagomonadales</taxon>
        <taxon>Pelagomonadaceae</taxon>
        <taxon>Aureococcus</taxon>
    </lineage>
</organism>
<feature type="transmembrane region" description="Helical" evidence="5">
    <location>
        <begin position="120"/>
        <end position="141"/>
    </location>
</feature>
<dbReference type="InterPro" id="IPR007271">
    <property type="entry name" value="Nuc_sug_transpt"/>
</dbReference>
<feature type="transmembrane region" description="Helical" evidence="5">
    <location>
        <begin position="318"/>
        <end position="337"/>
    </location>
</feature>
<dbReference type="Proteomes" id="UP001363151">
    <property type="component" value="Unassembled WGS sequence"/>
</dbReference>
<proteinExistence type="predicted"/>
<sequence length="367" mass="38518">MCRPEKRSPSVDLEDSEGLESSAMLNKSDLNLAGSAKKAEAGGAAISKTGLKVLALLAIQNCVKNLVMRSAVSGGAKFLYSAAVIGTEGTKCACSVAYVLATGGSPTSIYRYLKAEWRKFALLAVPAGIYNFQQTLEYIALSNLNAALFSVLVQTKLLTTAIFSAALMGKKLRKAQVISLLLLTTGVMLAQLTKDRGGEKEGENQLTGVLATLGIALSSGFAAVYTEKVIKAQRPAPEANGATSPRETGLAYTQIQLAMTSLVIEGAWAAMTDSANILEHGLWYGFDYKAMISVGNSAMGGLTVAAVLKFADAVLKGYATAISVLLTGVMSMLLFGTSLNAEYVLGMVNVLAAVILYNAKNLDANAW</sequence>
<evidence type="ECO:0000256" key="1">
    <source>
        <dbReference type="ARBA" id="ARBA00004141"/>
    </source>
</evidence>
<keyword evidence="3 5" id="KW-1133">Transmembrane helix</keyword>
<dbReference type="Pfam" id="PF04142">
    <property type="entry name" value="Nuc_sug_transp"/>
    <property type="match status" value="1"/>
</dbReference>
<dbReference type="SUPFAM" id="SSF103481">
    <property type="entry name" value="Multidrug resistance efflux transporter EmrE"/>
    <property type="match status" value="1"/>
</dbReference>